<dbReference type="PROSITE" id="PS50297">
    <property type="entry name" value="ANK_REP_REGION"/>
    <property type="match status" value="18"/>
</dbReference>
<evidence type="ECO:0000313" key="9">
    <source>
        <dbReference type="Proteomes" id="UP000277928"/>
    </source>
</evidence>
<dbReference type="Pfam" id="PF00013">
    <property type="entry name" value="KH_1"/>
    <property type="match status" value="1"/>
</dbReference>
<evidence type="ECO:0000256" key="6">
    <source>
        <dbReference type="SAM" id="MobiDB-lite"/>
    </source>
</evidence>
<evidence type="ECO:0000256" key="1">
    <source>
        <dbReference type="ARBA" id="ARBA00022737"/>
    </source>
</evidence>
<feature type="repeat" description="ANK" evidence="4">
    <location>
        <begin position="924"/>
        <end position="956"/>
    </location>
</feature>
<keyword evidence="2 4" id="KW-0040">ANK repeat</keyword>
<dbReference type="InterPro" id="IPR051631">
    <property type="entry name" value="Ankyrin-KH/SAM_domain"/>
</dbReference>
<sequence length="2195" mass="236695">CASLLLDYGCDTTIRNDNGHCALMEAASSGYLDVVSLLVQHGFQVLPYNQGDLKVGLESALTLAAYKGHYDVVQYLLEKGANRYKEELHTALMEASMDGHYEVAKLLLDNGAPVNLASDSFESPLTLAACGGHPDLVRLLLERGAIVEEINDEGYTPLMEASREGHLEVVRLLIKFGAQVNTQTDETGETALTLAACGGFKDVVELLVRSGARLDIGANTPLMEAAQEGHLDTIRFILNEMRSLNLPVDATTATNNSTALTYAAENGHLDVCAVLIEFGANIDHKAENGCTALMKAAKNGNYSVVQFLLMRGAKVNEVSTSNDASALLLACAHGHWEIVRLLLDHGADPSHVFKDGMTCIIEASRNGHTRVAETLLNWHDAPIVTRTPLLGKPSALQNSRLKKVARRTVNKKATTLVQPKVECAEKSMNNVTVDLDEKIECLDSSAISESTTAVTATEIHSKCTRDSHSVSGMHNMPTNANVPSHLLAHYNYQNAINPDELRGMIAGMAAMAAQSNALPNDHLFAQIAEKALRGTFANSEITSGLADRKVHQQFSELLKQQFSILANRQKDALAGLGGVNCLPDSENGGTGGSTSCSPSATSSPSPPMIACCETTAAHAAHSPNSAADTKRKGSTSNMSMMDKTKLRDRVLLKHWILDIWYSGFVPPKTVAVFTAPRFVEHTYQTLPTSVTGYNALYLGIMISLSVPELDALLERQKTTGGRGAQQKKGGKSIMLSDGEQRGSFPPASLRFPAPPPPILNANPPRESVPLSPLKGQHSLGQQSPPFSKQQLSEPTIGRQRSKPVPEAAGDEAPVSRNVSQNRGKTLSESAMQVGQNGQSTTERTYDTESDEEVSGKSDPKSGGKFFVICYLKQNKFLDSQPFNVDMQTDSNHDTALTLAATGGHDSLVELLITRGANIEHKDKKGFTPIILAATGGHVNVVEILLNHGANIEAQSDRTKDTALSLACSGGRKEVVELLLKRGANKEHRNVSDYTPLSLAASGGYVDIVNLLLNNGAEINSRTGSKLGISPLMLAAMNGHAAATKVLLERGSDINSHIETNRNTALTLACFQGRTDVVRLLLEYNANVEHRAKTGLTPLMEAANGGYVDIGELLLTAGADPNTSPVPSSRDTALTIAADKGHHKFVEMLIHARASIDARNKKGCTALWLACHGGHLETVQTLVKHEASVDIQDNRQVSPLIIAFRRGHVKVVKYMVRHVTQFPNDTDCYRFISTISEKDLLSRCHLSMDIIVAAKDRQAAEANRAAESLLEILAKEEEQAKSKKLSKQRQNEKKKAKRKAKKNQADGNTERKDSDHKENTSVNNGEESADEDNDFERPSIVTVEESSFQSRDSDHEMDPPRVPVLLSDEHSADEAASFPESSLTKRTVTSGGSAAGKSSRHRVRKEGKSVSSMKSPPHKAGSGNTSDTEWMKATSRKSAGKAAVSGKSGSSGSTSKEDSGSSSGAWRQADSSRRRSARLSVSSNSIARVIGRAGGNINAIREATGAHIEVEKQTGKKDQHDRQITLKGTDAALRQAVEMIHGLIDDSECNVEEVIQRVSSAYNASSSQNEENANRSNPALTLPSTTPTTTAPPQEKSHDISAVVSHVPLEVSHTAISDNKTVTYTAVTNVWAQRAAQRQSQKIVSAIGSEKKQKMSSSAIEQGSSNPDLSLQFRAPGTVHLPQEIPDADIAVFKIGDETRNRGVKEFCRAPGHARPTSASASSPSISPIGFKSPVHFGPSSATVSSSMGITIPTDIKPRTELFKAGSKIEFPQNIPTTAPLPFASDIAERKFQSLLGAAKSNLDSLKPSSIDQKLFSVEKFEILRVGSVQPLEPNRSNIMTSSIANIWDDNIIDDKPWAAPRPLSPVQFGSFARNVNVQLPASAKPIRDYPNPGAAADHMVDLAKNIANLRTSQEDRPVNTTANESMARRNFLGENIPSFDLNVPFSSRDTVDWGNAGPFPTDTFSRWRNTQLDSTPSTTSAQELDSSSWIDQVAARLASTRQEHLPFPPTTYAVSGSSVHVTGSFGTDVANASFSQQQQSTQAWNRMHFQLAAQAASNEYENLTNLLSSYRPTASSQHQPTHSHHQHQLSQPVAPVGNISYSATPAAVGPTSFRMPAPRSHIANTSVPPPPFFNSQIPPPSSMSHRGVAPVTQSTASAPWPPIHFAGQTQTSSGIENTQFPQYPNTTRGNWSYNW</sequence>
<feature type="compositionally biased region" description="Low complexity" evidence="6">
    <location>
        <begin position="1561"/>
        <end position="1592"/>
    </location>
</feature>
<protein>
    <recommendedName>
        <fullName evidence="7">K Homology domain-containing protein</fullName>
    </recommendedName>
</protein>
<gene>
    <name evidence="8" type="ORF">NLS_LOCUS7482</name>
</gene>
<dbReference type="Pfam" id="PF12796">
    <property type="entry name" value="Ank_2"/>
    <property type="match status" value="6"/>
</dbReference>
<feature type="region of interest" description="Disordered" evidence="6">
    <location>
        <begin position="717"/>
        <end position="859"/>
    </location>
</feature>
<feature type="compositionally biased region" description="Basic and acidic residues" evidence="6">
    <location>
        <begin position="1307"/>
        <end position="1318"/>
    </location>
</feature>
<feature type="compositionally biased region" description="Polar residues" evidence="6">
    <location>
        <begin position="816"/>
        <end position="842"/>
    </location>
</feature>
<feature type="repeat" description="ANK" evidence="4">
    <location>
        <begin position="891"/>
        <end position="923"/>
    </location>
</feature>
<dbReference type="InterPro" id="IPR036770">
    <property type="entry name" value="Ankyrin_rpt-contain_sf"/>
</dbReference>
<feature type="domain" description="K Homology" evidence="7">
    <location>
        <begin position="1472"/>
        <end position="1544"/>
    </location>
</feature>
<dbReference type="GO" id="GO:0005737">
    <property type="term" value="C:cytoplasm"/>
    <property type="evidence" value="ECO:0007669"/>
    <property type="project" value="TreeGrafter"/>
</dbReference>
<accession>A0A3P6V7L1</accession>
<dbReference type="Pfam" id="PF00023">
    <property type="entry name" value="Ank"/>
    <property type="match status" value="2"/>
</dbReference>
<feature type="repeat" description="ANK" evidence="4">
    <location>
        <begin position="288"/>
        <end position="320"/>
    </location>
</feature>
<dbReference type="PROSITE" id="PS50084">
    <property type="entry name" value="KH_TYPE_1"/>
    <property type="match status" value="1"/>
</dbReference>
<feature type="repeat" description="ANK" evidence="4">
    <location>
        <begin position="322"/>
        <end position="354"/>
    </location>
</feature>
<feature type="region of interest" description="Disordered" evidence="6">
    <location>
        <begin position="2125"/>
        <end position="2195"/>
    </location>
</feature>
<feature type="compositionally biased region" description="Pro residues" evidence="6">
    <location>
        <begin position="2127"/>
        <end position="2141"/>
    </location>
</feature>
<dbReference type="PROSITE" id="PS50088">
    <property type="entry name" value="ANK_REPEAT"/>
    <property type="match status" value="18"/>
</dbReference>
<evidence type="ECO:0000256" key="3">
    <source>
        <dbReference type="ARBA" id="ARBA00023054"/>
    </source>
</evidence>
<keyword evidence="5" id="KW-0694">RNA-binding</keyword>
<feature type="compositionally biased region" description="Polar residues" evidence="6">
    <location>
        <begin position="1378"/>
        <end position="1391"/>
    </location>
</feature>
<evidence type="ECO:0000259" key="7">
    <source>
        <dbReference type="SMART" id="SM00322"/>
    </source>
</evidence>
<feature type="repeat" description="ANK" evidence="4">
    <location>
        <begin position="958"/>
        <end position="990"/>
    </location>
</feature>
<evidence type="ECO:0000256" key="4">
    <source>
        <dbReference type="PROSITE-ProRule" id="PRU00023"/>
    </source>
</evidence>
<feature type="repeat" description="ANK" evidence="4">
    <location>
        <begin position="1060"/>
        <end position="1092"/>
    </location>
</feature>
<dbReference type="OrthoDB" id="20872at2759"/>
<dbReference type="InterPro" id="IPR002110">
    <property type="entry name" value="Ankyrin_rpt"/>
</dbReference>
<feature type="repeat" description="ANK" evidence="4">
    <location>
        <begin position="1128"/>
        <end position="1160"/>
    </location>
</feature>
<dbReference type="Pfam" id="PF13637">
    <property type="entry name" value="Ank_4"/>
    <property type="match status" value="2"/>
</dbReference>
<name>A0A3P6V7L1_LITSI</name>
<keyword evidence="3" id="KW-0175">Coiled coil</keyword>
<feature type="compositionally biased region" description="Polar residues" evidence="6">
    <location>
        <begin position="778"/>
        <end position="793"/>
    </location>
</feature>
<dbReference type="SUPFAM" id="SSF48403">
    <property type="entry name" value="Ankyrin repeat"/>
    <property type="match status" value="2"/>
</dbReference>
<dbReference type="InterPro" id="IPR036612">
    <property type="entry name" value="KH_dom_type_1_sf"/>
</dbReference>
<dbReference type="STRING" id="42156.A0A3P6V7L1"/>
<dbReference type="EMBL" id="UYRX01000779">
    <property type="protein sequence ID" value="VDK86171.1"/>
    <property type="molecule type" value="Genomic_DNA"/>
</dbReference>
<dbReference type="PANTHER" id="PTHR23206:SF8">
    <property type="entry name" value="ANKYRIN REPEAT AND KH DOMAIN-CONTAINING 1"/>
    <property type="match status" value="1"/>
</dbReference>
<dbReference type="Proteomes" id="UP000277928">
    <property type="component" value="Unassembled WGS sequence"/>
</dbReference>
<dbReference type="OMA" id="NDNGHCA"/>
<evidence type="ECO:0000256" key="5">
    <source>
        <dbReference type="PROSITE-ProRule" id="PRU00117"/>
    </source>
</evidence>
<feature type="non-terminal residue" evidence="8">
    <location>
        <position position="1"/>
    </location>
</feature>
<feature type="compositionally biased region" description="Low complexity" evidence="6">
    <location>
        <begin position="1439"/>
        <end position="1468"/>
    </location>
</feature>
<dbReference type="GO" id="GO:0045087">
    <property type="term" value="P:innate immune response"/>
    <property type="evidence" value="ECO:0007669"/>
    <property type="project" value="TreeGrafter"/>
</dbReference>
<feature type="repeat" description="ANK" evidence="4">
    <location>
        <begin position="991"/>
        <end position="1023"/>
    </location>
</feature>
<feature type="repeat" description="ANK" evidence="4">
    <location>
        <begin position="153"/>
        <end position="185"/>
    </location>
</feature>
<feature type="repeat" description="ANK" evidence="4">
    <location>
        <begin position="87"/>
        <end position="119"/>
    </location>
</feature>
<feature type="repeat" description="ANK" evidence="4">
    <location>
        <begin position="255"/>
        <end position="287"/>
    </location>
</feature>
<organism evidence="8 9">
    <name type="scientific">Litomosoides sigmodontis</name>
    <name type="common">Filarial nematode worm</name>
    <dbReference type="NCBI Taxonomy" id="42156"/>
    <lineage>
        <taxon>Eukaryota</taxon>
        <taxon>Metazoa</taxon>
        <taxon>Ecdysozoa</taxon>
        <taxon>Nematoda</taxon>
        <taxon>Chromadorea</taxon>
        <taxon>Rhabditida</taxon>
        <taxon>Spirurina</taxon>
        <taxon>Spiruromorpha</taxon>
        <taxon>Filarioidea</taxon>
        <taxon>Onchocercidae</taxon>
        <taxon>Litomosoides</taxon>
    </lineage>
</organism>
<dbReference type="InterPro" id="IPR004087">
    <property type="entry name" value="KH_dom"/>
</dbReference>
<dbReference type="FunFam" id="1.25.40.20:FF:000041">
    <property type="entry name" value="ankyrin repeat and KH domain-containing protein 1 isoform X1"/>
    <property type="match status" value="1"/>
</dbReference>
<evidence type="ECO:0000313" key="8">
    <source>
        <dbReference type="EMBL" id="VDK86171.1"/>
    </source>
</evidence>
<dbReference type="SUPFAM" id="SSF54791">
    <property type="entry name" value="Eukaryotic type KH-domain (KH-domain type I)"/>
    <property type="match status" value="1"/>
</dbReference>
<dbReference type="PRINTS" id="PR01415">
    <property type="entry name" value="ANKYRIN"/>
</dbReference>
<dbReference type="Gene3D" id="1.25.40.20">
    <property type="entry name" value="Ankyrin repeat-containing domain"/>
    <property type="match status" value="6"/>
</dbReference>
<proteinExistence type="predicted"/>
<keyword evidence="1" id="KW-0677">Repeat</keyword>
<feature type="repeat" description="ANK" evidence="4">
    <location>
        <begin position="120"/>
        <end position="152"/>
    </location>
</feature>
<dbReference type="PANTHER" id="PTHR23206">
    <property type="entry name" value="MASK PROTEIN"/>
    <property type="match status" value="1"/>
</dbReference>
<feature type="region of interest" description="Disordered" evidence="6">
    <location>
        <begin position="1561"/>
        <end position="1598"/>
    </location>
</feature>
<feature type="compositionally biased region" description="Basic residues" evidence="6">
    <location>
        <begin position="1281"/>
        <end position="1301"/>
    </location>
</feature>
<feature type="compositionally biased region" description="Polar residues" evidence="6">
    <location>
        <begin position="2167"/>
        <end position="2195"/>
    </location>
</feature>
<keyword evidence="9" id="KW-1185">Reference proteome</keyword>
<evidence type="ECO:0000256" key="2">
    <source>
        <dbReference type="ARBA" id="ARBA00023043"/>
    </source>
</evidence>
<dbReference type="InterPro" id="IPR004088">
    <property type="entry name" value="KH_dom_type_1"/>
</dbReference>
<feature type="repeat" description="ANK" evidence="4">
    <location>
        <begin position="18"/>
        <end position="50"/>
    </location>
</feature>
<dbReference type="Gene3D" id="3.30.1370.10">
    <property type="entry name" value="K Homology domain, type 1"/>
    <property type="match status" value="1"/>
</dbReference>
<feature type="repeat" description="ANK" evidence="4">
    <location>
        <begin position="1093"/>
        <end position="1125"/>
    </location>
</feature>
<dbReference type="SMART" id="SM00248">
    <property type="entry name" value="ANK"/>
    <property type="match status" value="21"/>
</dbReference>
<reference evidence="8 9" key="1">
    <citation type="submission" date="2018-08" db="EMBL/GenBank/DDBJ databases">
        <authorList>
            <person name="Laetsch R D."/>
            <person name="Stevens L."/>
            <person name="Kumar S."/>
            <person name="Blaxter L. M."/>
        </authorList>
    </citation>
    <scope>NUCLEOTIDE SEQUENCE [LARGE SCALE GENOMIC DNA]</scope>
</reference>
<feature type="repeat" description="ANK" evidence="4">
    <location>
        <begin position="187"/>
        <end position="219"/>
    </location>
</feature>
<dbReference type="SMART" id="SM00322">
    <property type="entry name" value="KH"/>
    <property type="match status" value="1"/>
</dbReference>
<feature type="repeat" description="ANK" evidence="4">
    <location>
        <begin position="56"/>
        <end position="82"/>
    </location>
</feature>
<feature type="repeat" description="ANK" evidence="4">
    <location>
        <begin position="1161"/>
        <end position="1193"/>
    </location>
</feature>
<feature type="region of interest" description="Disordered" evidence="6">
    <location>
        <begin position="1278"/>
        <end position="1481"/>
    </location>
</feature>
<dbReference type="GO" id="GO:0003723">
    <property type="term" value="F:RNA binding"/>
    <property type="evidence" value="ECO:0007669"/>
    <property type="project" value="UniProtKB-UniRule"/>
</dbReference>
<feature type="repeat" description="ANK" evidence="4">
    <location>
        <begin position="1026"/>
        <end position="1058"/>
    </location>
</feature>